<feature type="domain" description="Myb/SANT-like" evidence="2">
    <location>
        <begin position="267"/>
        <end position="358"/>
    </location>
</feature>
<dbReference type="AlphaFoldDB" id="A0A8T0QVW8"/>
<dbReference type="InterPro" id="IPR024752">
    <property type="entry name" value="Myb/SANT-like_dom"/>
</dbReference>
<comment type="caution">
    <text evidence="3">The sequence shown here is derived from an EMBL/GenBank/DDBJ whole genome shotgun (WGS) entry which is preliminary data.</text>
</comment>
<proteinExistence type="predicted"/>
<protein>
    <recommendedName>
        <fullName evidence="2">Myb/SANT-like domain-containing protein</fullName>
    </recommendedName>
</protein>
<feature type="compositionally biased region" description="Gly residues" evidence="1">
    <location>
        <begin position="175"/>
        <end position="188"/>
    </location>
</feature>
<reference evidence="3" key="1">
    <citation type="submission" date="2020-05" db="EMBL/GenBank/DDBJ databases">
        <title>WGS assembly of Panicum virgatum.</title>
        <authorList>
            <person name="Lovell J.T."/>
            <person name="Jenkins J."/>
            <person name="Shu S."/>
            <person name="Juenger T.E."/>
            <person name="Schmutz J."/>
        </authorList>
    </citation>
    <scope>NUCLEOTIDE SEQUENCE</scope>
    <source>
        <strain evidence="3">AP13</strain>
    </source>
</reference>
<feature type="compositionally biased region" description="Low complexity" evidence="1">
    <location>
        <begin position="203"/>
        <end position="214"/>
    </location>
</feature>
<sequence>MRATPSPPDPDCRRRFAPTDCIAITGSDFTASPSPARTAAALHPRPDLHGRLRLLLHNVADVGDRPRPRSCSSCRRGLVRPQLTGAAGREFPHLHAYGAFLLGHGEEGAGLDHGSVYPPPLSPRTLGVPHLAPGLGHGWAAPPAPRACQLQFGASSSAGGSNGGAGDGMPPWLAHGGGSSSSADGGGRGRAKVSSAGRHRTCSSSSNRGRASSRGGWGGRAARGASHPQAPGNNYIGIDEEEGYEEEVEDLGNSGGPLVSYDTRANWNDLNNGYLLQLCLEQVQGGHYNGNQMSGDGYKAISYGFYAKTGKKHGRGQLKSQIGILKSTYSFWCYLQAHTGLGRKPDGTIDADSEFWRTHTEVYSILVLVLEFPPKR</sequence>
<name>A0A8T0QVW8_PANVG</name>
<dbReference type="Proteomes" id="UP000823388">
    <property type="component" value="Chromosome 6N"/>
</dbReference>
<dbReference type="EMBL" id="CM029048">
    <property type="protein sequence ID" value="KAG2577043.1"/>
    <property type="molecule type" value="Genomic_DNA"/>
</dbReference>
<evidence type="ECO:0000259" key="2">
    <source>
        <dbReference type="Pfam" id="PF12776"/>
    </source>
</evidence>
<evidence type="ECO:0000313" key="3">
    <source>
        <dbReference type="EMBL" id="KAG2577043.1"/>
    </source>
</evidence>
<keyword evidence="4" id="KW-1185">Reference proteome</keyword>
<evidence type="ECO:0000313" key="4">
    <source>
        <dbReference type="Proteomes" id="UP000823388"/>
    </source>
</evidence>
<organism evidence="3 4">
    <name type="scientific">Panicum virgatum</name>
    <name type="common">Blackwell switchgrass</name>
    <dbReference type="NCBI Taxonomy" id="38727"/>
    <lineage>
        <taxon>Eukaryota</taxon>
        <taxon>Viridiplantae</taxon>
        <taxon>Streptophyta</taxon>
        <taxon>Embryophyta</taxon>
        <taxon>Tracheophyta</taxon>
        <taxon>Spermatophyta</taxon>
        <taxon>Magnoliopsida</taxon>
        <taxon>Liliopsida</taxon>
        <taxon>Poales</taxon>
        <taxon>Poaceae</taxon>
        <taxon>PACMAD clade</taxon>
        <taxon>Panicoideae</taxon>
        <taxon>Panicodae</taxon>
        <taxon>Paniceae</taxon>
        <taxon>Panicinae</taxon>
        <taxon>Panicum</taxon>
        <taxon>Panicum sect. Hiantes</taxon>
    </lineage>
</organism>
<dbReference type="PANTHER" id="PTHR47069">
    <property type="match status" value="1"/>
</dbReference>
<dbReference type="PANTHER" id="PTHR47069:SF14">
    <property type="entry name" value="OS07G0253400 PROTEIN"/>
    <property type="match status" value="1"/>
</dbReference>
<dbReference type="Pfam" id="PF12776">
    <property type="entry name" value="Myb_DNA-bind_3"/>
    <property type="match status" value="1"/>
</dbReference>
<feature type="region of interest" description="Disordered" evidence="1">
    <location>
        <begin position="152"/>
        <end position="234"/>
    </location>
</feature>
<evidence type="ECO:0000256" key="1">
    <source>
        <dbReference type="SAM" id="MobiDB-lite"/>
    </source>
</evidence>
<gene>
    <name evidence="3" type="ORF">PVAP13_6NG077930</name>
</gene>
<accession>A0A8T0QVW8</accession>